<keyword evidence="3" id="KW-1185">Reference proteome</keyword>
<dbReference type="GO" id="GO:0006508">
    <property type="term" value="P:proteolysis"/>
    <property type="evidence" value="ECO:0007669"/>
    <property type="project" value="UniProtKB-KW"/>
</dbReference>
<dbReference type="SUPFAM" id="SSF54001">
    <property type="entry name" value="Cysteine proteinases"/>
    <property type="match status" value="1"/>
</dbReference>
<keyword evidence="2" id="KW-0378">Hydrolase</keyword>
<sequence length="258" mass="28553">MLIDIDVQLDYDLAGITDILLQIEASPLIDQSIQRAHIDAGATEHFFRIPAEEAVGERIWLRVTDRFVCSYTARMEIQRQAPDISRLLHQPVHMLPPETIKYLMASRYCPSDEFQSFAAAEFGNSMGGERMVAILNWITDNLAYVPGVSGPWTTATDTFVQRQGICRDFAHVCVTLARASAIPARIVSVYAPEIDPPDFHAVAQVFLDGKWHLVDPTGMTTPDRMAIVGVGRDAADIAFMTLYGSATLNRQSVTVNAV</sequence>
<dbReference type="Proteomes" id="UP000198885">
    <property type="component" value="Unassembled WGS sequence"/>
</dbReference>
<proteinExistence type="predicted"/>
<dbReference type="AlphaFoldDB" id="A0A1H9V878"/>
<name>A0A1H9V878_9RHOB</name>
<protein>
    <submittedName>
        <fullName evidence="2">Transglutaminase-like enzyme, putative cysteine protease</fullName>
    </submittedName>
</protein>
<evidence type="ECO:0000313" key="3">
    <source>
        <dbReference type="Proteomes" id="UP000198885"/>
    </source>
</evidence>
<dbReference type="STRING" id="641238.SAMN04490244_106309"/>
<dbReference type="PANTHER" id="PTHR33490:SF12">
    <property type="entry name" value="BLL5557 PROTEIN"/>
    <property type="match status" value="1"/>
</dbReference>
<accession>A0A1H9V878</accession>
<evidence type="ECO:0000313" key="2">
    <source>
        <dbReference type="EMBL" id="SES17614.1"/>
    </source>
</evidence>
<dbReference type="InterPro" id="IPR002931">
    <property type="entry name" value="Transglutaminase-like"/>
</dbReference>
<gene>
    <name evidence="2" type="ORF">SAMN04490244_106309</name>
</gene>
<organism evidence="2 3">
    <name type="scientific">Tranquillimonas rosea</name>
    <dbReference type="NCBI Taxonomy" id="641238"/>
    <lineage>
        <taxon>Bacteria</taxon>
        <taxon>Pseudomonadati</taxon>
        <taxon>Pseudomonadota</taxon>
        <taxon>Alphaproteobacteria</taxon>
        <taxon>Rhodobacterales</taxon>
        <taxon>Roseobacteraceae</taxon>
        <taxon>Tranquillimonas</taxon>
    </lineage>
</organism>
<reference evidence="2 3" key="1">
    <citation type="submission" date="2016-10" db="EMBL/GenBank/DDBJ databases">
        <authorList>
            <person name="de Groot N.N."/>
        </authorList>
    </citation>
    <scope>NUCLEOTIDE SEQUENCE [LARGE SCALE GENOMIC DNA]</scope>
    <source>
        <strain evidence="2 3">DSM 23042</strain>
    </source>
</reference>
<dbReference type="InterPro" id="IPR038765">
    <property type="entry name" value="Papain-like_cys_pep_sf"/>
</dbReference>
<dbReference type="OrthoDB" id="5438043at2"/>
<dbReference type="Gene3D" id="2.60.40.2250">
    <property type="match status" value="1"/>
</dbReference>
<dbReference type="Gene3D" id="3.10.620.30">
    <property type="match status" value="1"/>
</dbReference>
<evidence type="ECO:0000259" key="1">
    <source>
        <dbReference type="SMART" id="SM00460"/>
    </source>
</evidence>
<dbReference type="PANTHER" id="PTHR33490">
    <property type="entry name" value="BLR5614 PROTEIN-RELATED"/>
    <property type="match status" value="1"/>
</dbReference>
<feature type="domain" description="Transglutaminase-like" evidence="1">
    <location>
        <begin position="158"/>
        <end position="218"/>
    </location>
</feature>
<dbReference type="Pfam" id="PF01841">
    <property type="entry name" value="Transglut_core"/>
    <property type="match status" value="1"/>
</dbReference>
<dbReference type="EMBL" id="FOGU01000006">
    <property type="protein sequence ID" value="SES17614.1"/>
    <property type="molecule type" value="Genomic_DNA"/>
</dbReference>
<dbReference type="RefSeq" id="WP_092694057.1">
    <property type="nucleotide sequence ID" value="NZ_CBDDGO010000004.1"/>
</dbReference>
<keyword evidence="2" id="KW-0645">Protease</keyword>
<dbReference type="SMART" id="SM00460">
    <property type="entry name" value="TGc"/>
    <property type="match status" value="1"/>
</dbReference>
<dbReference type="GO" id="GO:0008233">
    <property type="term" value="F:peptidase activity"/>
    <property type="evidence" value="ECO:0007669"/>
    <property type="project" value="UniProtKB-KW"/>
</dbReference>